<dbReference type="GO" id="GO:0003729">
    <property type="term" value="F:mRNA binding"/>
    <property type="evidence" value="ECO:0007669"/>
    <property type="project" value="InterPro"/>
</dbReference>
<dbReference type="InterPro" id="IPR000571">
    <property type="entry name" value="Znf_CCCH"/>
</dbReference>
<gene>
    <name evidence="8" type="ORF">PGLA2088_LOCUS28653</name>
</gene>
<dbReference type="Pfam" id="PF00642">
    <property type="entry name" value="zf-CCCH"/>
    <property type="match status" value="1"/>
</dbReference>
<dbReference type="InterPro" id="IPR036855">
    <property type="entry name" value="Znf_CCCH_sf"/>
</dbReference>
<evidence type="ECO:0000256" key="6">
    <source>
        <dbReference type="SAM" id="MobiDB-lite"/>
    </source>
</evidence>
<dbReference type="InterPro" id="IPR045877">
    <property type="entry name" value="ZFP36-like"/>
</dbReference>
<dbReference type="Proteomes" id="UP000626109">
    <property type="component" value="Unassembled WGS sequence"/>
</dbReference>
<dbReference type="Gene3D" id="4.10.1000.10">
    <property type="entry name" value="Zinc finger, CCCH-type"/>
    <property type="match status" value="2"/>
</dbReference>
<proteinExistence type="predicted"/>
<protein>
    <recommendedName>
        <fullName evidence="7">C3H1-type domain-containing protein</fullName>
    </recommendedName>
</protein>
<keyword evidence="4 5" id="KW-0862">Zinc</keyword>
<dbReference type="PROSITE" id="PS50103">
    <property type="entry name" value="ZF_C3H1"/>
    <property type="match status" value="2"/>
</dbReference>
<dbReference type="SMART" id="SM00356">
    <property type="entry name" value="ZnF_C3H1"/>
    <property type="match status" value="2"/>
</dbReference>
<evidence type="ECO:0000256" key="4">
    <source>
        <dbReference type="ARBA" id="ARBA00022833"/>
    </source>
</evidence>
<dbReference type="PANTHER" id="PTHR12547">
    <property type="entry name" value="CCCH ZINC FINGER/TIS11-RELATED"/>
    <property type="match status" value="1"/>
</dbReference>
<evidence type="ECO:0000313" key="8">
    <source>
        <dbReference type="EMBL" id="CAE8694032.1"/>
    </source>
</evidence>
<evidence type="ECO:0000256" key="3">
    <source>
        <dbReference type="ARBA" id="ARBA00022771"/>
    </source>
</evidence>
<accession>A0A813K6S6</accession>
<comment type="caution">
    <text evidence="8">The sequence shown here is derived from an EMBL/GenBank/DDBJ whole genome shotgun (WGS) entry which is preliminary data.</text>
</comment>
<keyword evidence="1 5" id="KW-0479">Metal-binding</keyword>
<feature type="domain" description="C3H1-type" evidence="7">
    <location>
        <begin position="38"/>
        <end position="65"/>
    </location>
</feature>
<sequence>MPRRRRQGGAGAGPDAFALPVPPLPVDDADRSERTAVFEKTKMCKFHLLGACAKGSECRFAHYSTELNRLPDLARTKLCKTLIATGSCDAPDCRYAHNKEELRGMPPGATCPPGPQSFAARAN</sequence>
<feature type="zinc finger region" description="C3H1-type" evidence="5">
    <location>
        <begin position="38"/>
        <end position="65"/>
    </location>
</feature>
<feature type="domain" description="C3H1-type" evidence="7">
    <location>
        <begin position="73"/>
        <end position="100"/>
    </location>
</feature>
<dbReference type="EMBL" id="CAJNNW010027968">
    <property type="protein sequence ID" value="CAE8694032.1"/>
    <property type="molecule type" value="Genomic_DNA"/>
</dbReference>
<organism evidence="8 9">
    <name type="scientific">Polarella glacialis</name>
    <name type="common">Dinoflagellate</name>
    <dbReference type="NCBI Taxonomy" id="89957"/>
    <lineage>
        <taxon>Eukaryota</taxon>
        <taxon>Sar</taxon>
        <taxon>Alveolata</taxon>
        <taxon>Dinophyceae</taxon>
        <taxon>Suessiales</taxon>
        <taxon>Suessiaceae</taxon>
        <taxon>Polarella</taxon>
    </lineage>
</organism>
<evidence type="ECO:0000256" key="5">
    <source>
        <dbReference type="PROSITE-ProRule" id="PRU00723"/>
    </source>
</evidence>
<evidence type="ECO:0000259" key="7">
    <source>
        <dbReference type="PROSITE" id="PS50103"/>
    </source>
</evidence>
<evidence type="ECO:0000256" key="1">
    <source>
        <dbReference type="ARBA" id="ARBA00022723"/>
    </source>
</evidence>
<feature type="non-terminal residue" evidence="8">
    <location>
        <position position="1"/>
    </location>
</feature>
<evidence type="ECO:0000313" key="9">
    <source>
        <dbReference type="Proteomes" id="UP000626109"/>
    </source>
</evidence>
<evidence type="ECO:0000256" key="2">
    <source>
        <dbReference type="ARBA" id="ARBA00022737"/>
    </source>
</evidence>
<feature type="zinc finger region" description="C3H1-type" evidence="5">
    <location>
        <begin position="73"/>
        <end position="100"/>
    </location>
</feature>
<feature type="region of interest" description="Disordered" evidence="6">
    <location>
        <begin position="1"/>
        <end position="28"/>
    </location>
</feature>
<dbReference type="GO" id="GO:0008270">
    <property type="term" value="F:zinc ion binding"/>
    <property type="evidence" value="ECO:0007669"/>
    <property type="project" value="UniProtKB-KW"/>
</dbReference>
<dbReference type="SUPFAM" id="SSF90229">
    <property type="entry name" value="CCCH zinc finger"/>
    <property type="match status" value="2"/>
</dbReference>
<dbReference type="AlphaFoldDB" id="A0A813K6S6"/>
<reference evidence="8" key="1">
    <citation type="submission" date="2021-02" db="EMBL/GenBank/DDBJ databases">
        <authorList>
            <person name="Dougan E. K."/>
            <person name="Rhodes N."/>
            <person name="Thang M."/>
            <person name="Chan C."/>
        </authorList>
    </citation>
    <scope>NUCLEOTIDE SEQUENCE</scope>
</reference>
<dbReference type="PANTHER" id="PTHR12547:SF18">
    <property type="entry name" value="PROTEIN TIS11"/>
    <property type="match status" value="1"/>
</dbReference>
<keyword evidence="2" id="KW-0677">Repeat</keyword>
<name>A0A813K6S6_POLGL</name>
<keyword evidence="3 5" id="KW-0863">Zinc-finger</keyword>